<dbReference type="Gene3D" id="3.40.640.10">
    <property type="entry name" value="Type I PLP-dependent aspartate aminotransferase-like (Major domain)"/>
    <property type="match status" value="1"/>
</dbReference>
<dbReference type="CDD" id="cd00609">
    <property type="entry name" value="AAT_like"/>
    <property type="match status" value="1"/>
</dbReference>
<dbReference type="Pfam" id="PF00155">
    <property type="entry name" value="Aminotran_1_2"/>
    <property type="match status" value="1"/>
</dbReference>
<dbReference type="CDD" id="cd07377">
    <property type="entry name" value="WHTH_GntR"/>
    <property type="match status" value="1"/>
</dbReference>
<dbReference type="SMART" id="SM00345">
    <property type="entry name" value="HTH_GNTR"/>
    <property type="match status" value="1"/>
</dbReference>
<dbReference type="SUPFAM" id="SSF46785">
    <property type="entry name" value="Winged helix' DNA-binding domain"/>
    <property type="match status" value="1"/>
</dbReference>
<organism evidence="7 8">
    <name type="scientific">Brevibacterium paucivorans</name>
    <dbReference type="NCBI Taxonomy" id="170994"/>
    <lineage>
        <taxon>Bacteria</taxon>
        <taxon>Bacillati</taxon>
        <taxon>Actinomycetota</taxon>
        <taxon>Actinomycetes</taxon>
        <taxon>Micrococcales</taxon>
        <taxon>Brevibacteriaceae</taxon>
        <taxon>Brevibacterium</taxon>
    </lineage>
</organism>
<dbReference type="RefSeq" id="WP_102238118.1">
    <property type="nucleotide sequence ID" value="NZ_PNHK01000001.1"/>
</dbReference>
<evidence type="ECO:0000256" key="1">
    <source>
        <dbReference type="ARBA" id="ARBA00005384"/>
    </source>
</evidence>
<evidence type="ECO:0000256" key="5">
    <source>
        <dbReference type="ARBA" id="ARBA00023163"/>
    </source>
</evidence>
<dbReference type="SUPFAM" id="SSF53383">
    <property type="entry name" value="PLP-dependent transferases"/>
    <property type="match status" value="1"/>
</dbReference>
<sequence length="469" mass="49125">MTHHVEITGQSASDIADSVRTLIDRGQLHPGDLLPPVRTLARDLGVNRNTTVAAYRLLATSGLVVGQGRAGTRVADLSPGPQDGYATDGADDTSAQVVDLASGNPLPALIPDLRPALTAAAGHTVLYGEPVIDAGLARWARDWFAPDVPGAPGASEAPGAAGTPGAFELSVTSGAVDAIERLLAQSLMRDDAVGLEDPCFLASQQTVRLGGYRTAPIAVDERGMTPAGLRAALEAGVRAVVCTPRAQNPTGASIDAQRARQLREVLADYPYVLVIEDDYYSLLSRVPLESIVGPEHQRWALVRSLSKFIGPDICVALVASDRETAARLALRLSPGTTWVSHLLQRIALAQLTDANARALIERAAGVYADNNATFARALAERGVHVGVGSTGTDTVRAGDGISVWVPVKAPAAEVAARLARHGWTVRPGDEFGLTEGGTASRHIRVTVHELSESQVEAFVTDLVLAGGYA</sequence>
<dbReference type="EMBL" id="PNHK01000001">
    <property type="protein sequence ID" value="PMD06473.1"/>
    <property type="molecule type" value="Genomic_DNA"/>
</dbReference>
<dbReference type="PANTHER" id="PTHR46577:SF1">
    <property type="entry name" value="HTH-TYPE TRANSCRIPTIONAL REGULATORY PROTEIN GABR"/>
    <property type="match status" value="1"/>
</dbReference>
<evidence type="ECO:0000256" key="4">
    <source>
        <dbReference type="ARBA" id="ARBA00023125"/>
    </source>
</evidence>
<dbReference type="GO" id="GO:0030170">
    <property type="term" value="F:pyridoxal phosphate binding"/>
    <property type="evidence" value="ECO:0007669"/>
    <property type="project" value="InterPro"/>
</dbReference>
<dbReference type="GO" id="GO:0003677">
    <property type="term" value="F:DNA binding"/>
    <property type="evidence" value="ECO:0007669"/>
    <property type="project" value="UniProtKB-KW"/>
</dbReference>
<dbReference type="PANTHER" id="PTHR46577">
    <property type="entry name" value="HTH-TYPE TRANSCRIPTIONAL REGULATORY PROTEIN GABR"/>
    <property type="match status" value="1"/>
</dbReference>
<name>A0A2N6VR17_9MICO</name>
<evidence type="ECO:0000313" key="7">
    <source>
        <dbReference type="EMBL" id="PMD06473.1"/>
    </source>
</evidence>
<proteinExistence type="inferred from homology"/>
<reference evidence="7 8" key="1">
    <citation type="submission" date="2017-09" db="EMBL/GenBank/DDBJ databases">
        <title>Bacterial strain isolated from the female urinary microbiota.</title>
        <authorList>
            <person name="Thomas-White K."/>
            <person name="Kumar N."/>
            <person name="Forster S."/>
            <person name="Putonti C."/>
            <person name="Lawley T."/>
            <person name="Wolfe A.J."/>
        </authorList>
    </citation>
    <scope>NUCLEOTIDE SEQUENCE [LARGE SCALE GENOMIC DNA]</scope>
    <source>
        <strain evidence="7 8">UMB1301</strain>
    </source>
</reference>
<dbReference type="InterPro" id="IPR015424">
    <property type="entry name" value="PyrdxlP-dep_Trfase"/>
</dbReference>
<dbReference type="InterPro" id="IPR051446">
    <property type="entry name" value="HTH_trans_reg/aminotransferase"/>
</dbReference>
<dbReference type="AlphaFoldDB" id="A0A2N6VR17"/>
<accession>A0A2N6VR17</accession>
<gene>
    <name evidence="7" type="ORF">CJ199_03665</name>
</gene>
<dbReference type="GO" id="GO:0003700">
    <property type="term" value="F:DNA-binding transcription factor activity"/>
    <property type="evidence" value="ECO:0007669"/>
    <property type="project" value="InterPro"/>
</dbReference>
<evidence type="ECO:0000313" key="8">
    <source>
        <dbReference type="Proteomes" id="UP000235598"/>
    </source>
</evidence>
<keyword evidence="2" id="KW-0663">Pyridoxal phosphate</keyword>
<dbReference type="InterPro" id="IPR036388">
    <property type="entry name" value="WH-like_DNA-bd_sf"/>
</dbReference>
<dbReference type="InterPro" id="IPR000524">
    <property type="entry name" value="Tscrpt_reg_HTH_GntR"/>
</dbReference>
<dbReference type="OrthoDB" id="4307011at2"/>
<dbReference type="InterPro" id="IPR004839">
    <property type="entry name" value="Aminotransferase_I/II_large"/>
</dbReference>
<comment type="similarity">
    <text evidence="1">In the C-terminal section; belongs to the class-I pyridoxal-phosphate-dependent aminotransferase family.</text>
</comment>
<dbReference type="Pfam" id="PF00392">
    <property type="entry name" value="GntR"/>
    <property type="match status" value="1"/>
</dbReference>
<comment type="caution">
    <text evidence="7">The sequence shown here is derived from an EMBL/GenBank/DDBJ whole genome shotgun (WGS) entry which is preliminary data.</text>
</comment>
<dbReference type="Gene3D" id="1.10.10.10">
    <property type="entry name" value="Winged helix-like DNA-binding domain superfamily/Winged helix DNA-binding domain"/>
    <property type="match status" value="1"/>
</dbReference>
<keyword evidence="4" id="KW-0238">DNA-binding</keyword>
<feature type="domain" description="HTH gntR-type" evidence="6">
    <location>
        <begin position="9"/>
        <end position="77"/>
    </location>
</feature>
<evidence type="ECO:0000259" key="6">
    <source>
        <dbReference type="PROSITE" id="PS50949"/>
    </source>
</evidence>
<keyword evidence="5" id="KW-0804">Transcription</keyword>
<dbReference type="InterPro" id="IPR036390">
    <property type="entry name" value="WH_DNA-bd_sf"/>
</dbReference>
<evidence type="ECO:0000256" key="3">
    <source>
        <dbReference type="ARBA" id="ARBA00023015"/>
    </source>
</evidence>
<dbReference type="Proteomes" id="UP000235598">
    <property type="component" value="Unassembled WGS sequence"/>
</dbReference>
<protein>
    <submittedName>
        <fullName evidence="7">Transcriptional regulator PtsJ</fullName>
    </submittedName>
</protein>
<dbReference type="InterPro" id="IPR015421">
    <property type="entry name" value="PyrdxlP-dep_Trfase_major"/>
</dbReference>
<keyword evidence="3" id="KW-0805">Transcription regulation</keyword>
<evidence type="ECO:0000256" key="2">
    <source>
        <dbReference type="ARBA" id="ARBA00022898"/>
    </source>
</evidence>
<dbReference type="PROSITE" id="PS50949">
    <property type="entry name" value="HTH_GNTR"/>
    <property type="match status" value="1"/>
</dbReference>